<feature type="domain" description="Ig-like" evidence="3">
    <location>
        <begin position="195"/>
        <end position="280"/>
    </location>
</feature>
<evidence type="ECO:0000256" key="2">
    <source>
        <dbReference type="ARBA" id="ARBA00023157"/>
    </source>
</evidence>
<dbReference type="InterPro" id="IPR007110">
    <property type="entry name" value="Ig-like_dom"/>
</dbReference>
<dbReference type="InterPro" id="IPR003599">
    <property type="entry name" value="Ig_sub"/>
</dbReference>
<dbReference type="Pfam" id="PF13895">
    <property type="entry name" value="Ig_2"/>
    <property type="match status" value="2"/>
</dbReference>
<dbReference type="InterPro" id="IPR036179">
    <property type="entry name" value="Ig-like_dom_sf"/>
</dbReference>
<protein>
    <submittedName>
        <fullName evidence="4">Carcinoembryonic antigen-related cell adhesion molecule 5-like</fullName>
    </submittedName>
</protein>
<evidence type="ECO:0000256" key="1">
    <source>
        <dbReference type="ARBA" id="ARBA00022729"/>
    </source>
</evidence>
<name>A0A8J4WQK7_CLAMG</name>
<keyword evidence="2" id="KW-1015">Disulfide bond</keyword>
<keyword evidence="1" id="KW-0732">Signal</keyword>
<dbReference type="OrthoDB" id="10012075at2759"/>
<dbReference type="GO" id="GO:0006955">
    <property type="term" value="P:immune response"/>
    <property type="evidence" value="ECO:0007669"/>
    <property type="project" value="TreeGrafter"/>
</dbReference>
<feature type="domain" description="Ig-like" evidence="3">
    <location>
        <begin position="9"/>
        <end position="82"/>
    </location>
</feature>
<dbReference type="SMART" id="SM00409">
    <property type="entry name" value="IG"/>
    <property type="match status" value="3"/>
</dbReference>
<organism evidence="4 5">
    <name type="scientific">Clarias magur</name>
    <name type="common">Asian catfish</name>
    <name type="synonym">Macropteronotus magur</name>
    <dbReference type="NCBI Taxonomy" id="1594786"/>
    <lineage>
        <taxon>Eukaryota</taxon>
        <taxon>Metazoa</taxon>
        <taxon>Chordata</taxon>
        <taxon>Craniata</taxon>
        <taxon>Vertebrata</taxon>
        <taxon>Euteleostomi</taxon>
        <taxon>Actinopterygii</taxon>
        <taxon>Neopterygii</taxon>
        <taxon>Teleostei</taxon>
        <taxon>Ostariophysi</taxon>
        <taxon>Siluriformes</taxon>
        <taxon>Clariidae</taxon>
        <taxon>Clarias</taxon>
    </lineage>
</organism>
<gene>
    <name evidence="4" type="ORF">DAT39_023140</name>
</gene>
<sequence>MPSIEKPKPELTSSLKGDVLTGNSVTLTCTLKLQSNGWKFYWKKDTNSTETETAANSDKSSSSYYNITPVSVSDGGQYWCRAGRGDPVYYTNYSDALWVNVSEKPRPTVIVDPQSSIYTGDRVTLSCDLPSTGWTFLWYKDNQTSNPLSPGPEDNTTLSVTDSNVGEIKYYCKAHRGEYESEFSDPATITVRAKPRPTVIVDPQSSIYTGDRVTLSCDLPSTGWTFLWYKDNQTSNPLSPGPEDNTTLSVTDSNVGEIKYYCKALRGEYESEFSDPATITVR</sequence>
<dbReference type="SUPFAM" id="SSF48726">
    <property type="entry name" value="Immunoglobulin"/>
    <property type="match status" value="3"/>
</dbReference>
<dbReference type="SMART" id="SM00408">
    <property type="entry name" value="IGc2"/>
    <property type="match status" value="3"/>
</dbReference>
<comment type="caution">
    <text evidence="4">The sequence shown here is derived from an EMBL/GenBank/DDBJ whole genome shotgun (WGS) entry which is preliminary data.</text>
</comment>
<dbReference type="PANTHER" id="PTHR11481:SF112">
    <property type="entry name" value="FC RECEPTOR-LIKE PROTEIN 4-RELATED"/>
    <property type="match status" value="1"/>
</dbReference>
<accession>A0A8J4WQK7</accession>
<proteinExistence type="predicted"/>
<dbReference type="PANTHER" id="PTHR11481">
    <property type="entry name" value="IMMUNOGLOBULIN FC RECEPTOR"/>
    <property type="match status" value="1"/>
</dbReference>
<evidence type="ECO:0000313" key="5">
    <source>
        <dbReference type="Proteomes" id="UP000727407"/>
    </source>
</evidence>
<dbReference type="InterPro" id="IPR050488">
    <property type="entry name" value="Ig_Fc_receptor"/>
</dbReference>
<dbReference type="InterPro" id="IPR003598">
    <property type="entry name" value="Ig_sub2"/>
</dbReference>
<dbReference type="Pfam" id="PF13927">
    <property type="entry name" value="Ig_3"/>
    <property type="match status" value="1"/>
</dbReference>
<reference evidence="4" key="1">
    <citation type="submission" date="2020-07" db="EMBL/GenBank/DDBJ databases">
        <title>Clarias magur genome sequencing, assembly and annotation.</title>
        <authorList>
            <person name="Kushwaha B."/>
            <person name="Kumar R."/>
            <person name="Das P."/>
            <person name="Joshi C.G."/>
            <person name="Kumar D."/>
            <person name="Nagpure N.S."/>
            <person name="Pandey M."/>
            <person name="Agarwal S."/>
            <person name="Srivastava S."/>
            <person name="Singh M."/>
            <person name="Sahoo L."/>
            <person name="Jayasankar P."/>
            <person name="Meher P.K."/>
            <person name="Koringa P.G."/>
            <person name="Iquebal M.A."/>
            <person name="Das S.P."/>
            <person name="Bit A."/>
            <person name="Patnaik S."/>
            <person name="Patel N."/>
            <person name="Shah T.M."/>
            <person name="Hinsu A."/>
            <person name="Jena J.K."/>
        </authorList>
    </citation>
    <scope>NUCLEOTIDE SEQUENCE</scope>
    <source>
        <strain evidence="4">CIFAMagur01</strain>
        <tissue evidence="4">Testis</tissue>
    </source>
</reference>
<dbReference type="GO" id="GO:0007166">
    <property type="term" value="P:cell surface receptor signaling pathway"/>
    <property type="evidence" value="ECO:0007669"/>
    <property type="project" value="TreeGrafter"/>
</dbReference>
<feature type="domain" description="Ig-like" evidence="3">
    <location>
        <begin position="105"/>
        <end position="190"/>
    </location>
</feature>
<dbReference type="PROSITE" id="PS50835">
    <property type="entry name" value="IG_LIKE"/>
    <property type="match status" value="3"/>
</dbReference>
<keyword evidence="5" id="KW-1185">Reference proteome</keyword>
<dbReference type="InterPro" id="IPR013783">
    <property type="entry name" value="Ig-like_fold"/>
</dbReference>
<dbReference type="GO" id="GO:0004888">
    <property type="term" value="F:transmembrane signaling receptor activity"/>
    <property type="evidence" value="ECO:0007669"/>
    <property type="project" value="TreeGrafter"/>
</dbReference>
<dbReference type="GO" id="GO:0009897">
    <property type="term" value="C:external side of plasma membrane"/>
    <property type="evidence" value="ECO:0007669"/>
    <property type="project" value="TreeGrafter"/>
</dbReference>
<evidence type="ECO:0000313" key="4">
    <source>
        <dbReference type="EMBL" id="KAF5881400.1"/>
    </source>
</evidence>
<feature type="non-terminal residue" evidence="4">
    <location>
        <position position="1"/>
    </location>
</feature>
<evidence type="ECO:0000259" key="3">
    <source>
        <dbReference type="PROSITE" id="PS50835"/>
    </source>
</evidence>
<dbReference type="AlphaFoldDB" id="A0A8J4WQK7"/>
<dbReference type="Proteomes" id="UP000727407">
    <property type="component" value="Unassembled WGS sequence"/>
</dbReference>
<dbReference type="EMBL" id="QNUK01001453">
    <property type="protein sequence ID" value="KAF5881400.1"/>
    <property type="molecule type" value="Genomic_DNA"/>
</dbReference>
<dbReference type="Gene3D" id="2.60.40.10">
    <property type="entry name" value="Immunoglobulins"/>
    <property type="match status" value="3"/>
</dbReference>